<dbReference type="InterPro" id="IPR016162">
    <property type="entry name" value="Ald_DH_N"/>
</dbReference>
<keyword evidence="7" id="KW-1185">Reference proteome</keyword>
<organism evidence="6 7">
    <name type="scientific">Candidatus Chloroploca asiatica</name>
    <dbReference type="NCBI Taxonomy" id="1506545"/>
    <lineage>
        <taxon>Bacteria</taxon>
        <taxon>Bacillati</taxon>
        <taxon>Chloroflexota</taxon>
        <taxon>Chloroflexia</taxon>
        <taxon>Chloroflexales</taxon>
        <taxon>Chloroflexineae</taxon>
        <taxon>Oscillochloridaceae</taxon>
        <taxon>Candidatus Chloroploca</taxon>
    </lineage>
</organism>
<dbReference type="AlphaFoldDB" id="A0A2H3KJS2"/>
<name>A0A2H3KJS2_9CHLR</name>
<evidence type="ECO:0000313" key="7">
    <source>
        <dbReference type="Proteomes" id="UP000220922"/>
    </source>
</evidence>
<comment type="similarity">
    <text evidence="1 4">Belongs to the aldehyde dehydrogenase family.</text>
</comment>
<feature type="active site" evidence="3">
    <location>
        <position position="263"/>
    </location>
</feature>
<reference evidence="6 7" key="1">
    <citation type="submission" date="2016-05" db="EMBL/GenBank/DDBJ databases">
        <authorList>
            <person name="Lavstsen T."/>
            <person name="Jespersen J.S."/>
        </authorList>
    </citation>
    <scope>NUCLEOTIDE SEQUENCE [LARGE SCALE GENOMIC DNA]</scope>
    <source>
        <strain evidence="6 7">B7-9</strain>
    </source>
</reference>
<dbReference type="InterPro" id="IPR029510">
    <property type="entry name" value="Ald_DH_CS_GLU"/>
</dbReference>
<sequence>MTLEPAEGDVPYHPLYINGEWCDAQEERRFLVTEPATGEPLARVAQASHADVDRAVAAARHAFDKGPWPHTPHYERAHIIHQLAQLVQERSSELAELESRDGGVPIRKTTFNDIPLGLHMIHVFGELARRSPYEPLPWNDFPTVSWNFVWRDPFGVCAQIIPWNYAFCMAVWKIFPALATGNTVVFKPSSLAPLSAIELVRIIDESGLLPRGTVNLITGPGGDVGEYLVGHPKIDKVAFTGSTEVGRKIMGIAAPHIKKVTLELGGKSPSIILPDADLDKAIDGVLFGMFYHAGQLCEAGTRCFVPNSMYDEVIERLVHRTRQLRVGDPLDLATDIGPLISFKQRDTVERYIALGREEGANVVIGGGRPIGEEYERGPFVEPTIFANVKNRSRLAQEEIFGPVFAIIRYDEIGDAIEMANDSIYGLAASVWSEDIQQAIEVAKRLRTGTVGINEHHVLNPYAPFGGHKESGIGREMGVAGMLEYTEPKHIHVDFQRHRSGKIWWDALLPPLDEEA</sequence>
<dbReference type="Proteomes" id="UP000220922">
    <property type="component" value="Unassembled WGS sequence"/>
</dbReference>
<gene>
    <name evidence="6" type="ORF">A9Q02_03470</name>
</gene>
<accession>A0A2H3KJS2</accession>
<dbReference type="FunFam" id="3.40.309.10:FF:000012">
    <property type="entry name" value="Betaine aldehyde dehydrogenase"/>
    <property type="match status" value="1"/>
</dbReference>
<evidence type="ECO:0000259" key="5">
    <source>
        <dbReference type="Pfam" id="PF00171"/>
    </source>
</evidence>
<dbReference type="GO" id="GO:0016620">
    <property type="term" value="F:oxidoreductase activity, acting on the aldehyde or oxo group of donors, NAD or NADP as acceptor"/>
    <property type="evidence" value="ECO:0007669"/>
    <property type="project" value="InterPro"/>
</dbReference>
<dbReference type="SUPFAM" id="SSF53720">
    <property type="entry name" value="ALDH-like"/>
    <property type="match status" value="1"/>
</dbReference>
<dbReference type="Gene3D" id="3.40.605.10">
    <property type="entry name" value="Aldehyde Dehydrogenase, Chain A, domain 1"/>
    <property type="match status" value="1"/>
</dbReference>
<evidence type="ECO:0000256" key="3">
    <source>
        <dbReference type="PROSITE-ProRule" id="PRU10007"/>
    </source>
</evidence>
<dbReference type="PANTHER" id="PTHR11699">
    <property type="entry name" value="ALDEHYDE DEHYDROGENASE-RELATED"/>
    <property type="match status" value="1"/>
</dbReference>
<protein>
    <submittedName>
        <fullName evidence="6">Aldehyde dehydrogenase</fullName>
    </submittedName>
</protein>
<dbReference type="InterPro" id="IPR016161">
    <property type="entry name" value="Ald_DH/histidinol_DH"/>
</dbReference>
<dbReference type="FunFam" id="3.40.605.10:FF:000007">
    <property type="entry name" value="NAD/NADP-dependent betaine aldehyde dehydrogenase"/>
    <property type="match status" value="1"/>
</dbReference>
<dbReference type="Pfam" id="PF00171">
    <property type="entry name" value="Aldedh"/>
    <property type="match status" value="1"/>
</dbReference>
<dbReference type="Gene3D" id="3.40.309.10">
    <property type="entry name" value="Aldehyde Dehydrogenase, Chain A, domain 2"/>
    <property type="match status" value="1"/>
</dbReference>
<dbReference type="EMBL" id="LYXE01000110">
    <property type="protein sequence ID" value="PDV98152.1"/>
    <property type="molecule type" value="Genomic_DNA"/>
</dbReference>
<feature type="domain" description="Aldehyde dehydrogenase" evidence="5">
    <location>
        <begin position="21"/>
        <end position="490"/>
    </location>
</feature>
<dbReference type="RefSeq" id="WP_097653875.1">
    <property type="nucleotide sequence ID" value="NZ_LYXE01000110.1"/>
</dbReference>
<dbReference type="PROSITE" id="PS00687">
    <property type="entry name" value="ALDEHYDE_DEHYDR_GLU"/>
    <property type="match status" value="1"/>
</dbReference>
<dbReference type="InterPro" id="IPR015590">
    <property type="entry name" value="Aldehyde_DH_dom"/>
</dbReference>
<keyword evidence="2 4" id="KW-0560">Oxidoreductase</keyword>
<dbReference type="InterPro" id="IPR016163">
    <property type="entry name" value="Ald_DH_C"/>
</dbReference>
<dbReference type="OrthoDB" id="9758906at2"/>
<comment type="caution">
    <text evidence="6">The sequence shown here is derived from an EMBL/GenBank/DDBJ whole genome shotgun (WGS) entry which is preliminary data.</text>
</comment>
<evidence type="ECO:0000256" key="4">
    <source>
        <dbReference type="RuleBase" id="RU003345"/>
    </source>
</evidence>
<proteinExistence type="inferred from homology"/>
<evidence type="ECO:0000313" key="6">
    <source>
        <dbReference type="EMBL" id="PDV98152.1"/>
    </source>
</evidence>
<evidence type="ECO:0000256" key="1">
    <source>
        <dbReference type="ARBA" id="ARBA00009986"/>
    </source>
</evidence>
<evidence type="ECO:0000256" key="2">
    <source>
        <dbReference type="ARBA" id="ARBA00023002"/>
    </source>
</evidence>